<dbReference type="Pfam" id="PF26364">
    <property type="entry name" value="MIB_M2"/>
    <property type="match status" value="1"/>
</dbReference>
<evidence type="ECO:0000313" key="5">
    <source>
        <dbReference type="EMBL" id="MDW2893025.1"/>
    </source>
</evidence>
<evidence type="ECO:0000313" key="8">
    <source>
        <dbReference type="Proteomes" id="UP001281777"/>
    </source>
</evidence>
<dbReference type="InterPro" id="IPR058860">
    <property type="entry name" value="MIB_M2"/>
</dbReference>
<comment type="caution">
    <text evidence="5">The sequence shown here is derived from an EMBL/GenBank/DDBJ whole genome shotgun (WGS) entry which is preliminary data.</text>
</comment>
<accession>A0AAJ2P607</accession>
<evidence type="ECO:0000259" key="4">
    <source>
        <dbReference type="Pfam" id="PF26364"/>
    </source>
</evidence>
<dbReference type="Proteomes" id="UP001281777">
    <property type="component" value="Unassembled WGS sequence"/>
</dbReference>
<evidence type="ECO:0000256" key="2">
    <source>
        <dbReference type="SAM" id="MobiDB-lite"/>
    </source>
</evidence>
<evidence type="ECO:0000256" key="1">
    <source>
        <dbReference type="SAM" id="Coils"/>
    </source>
</evidence>
<keyword evidence="7" id="KW-1185">Reference proteome</keyword>
<feature type="compositionally biased region" description="Low complexity" evidence="2">
    <location>
        <begin position="131"/>
        <end position="147"/>
    </location>
</feature>
<evidence type="ECO:0000259" key="3">
    <source>
        <dbReference type="Pfam" id="PF26360"/>
    </source>
</evidence>
<keyword evidence="1" id="KW-0175">Coiled coil</keyword>
<evidence type="ECO:0000313" key="7">
    <source>
        <dbReference type="Proteomes" id="UP001275471"/>
    </source>
</evidence>
<dbReference type="AlphaFoldDB" id="A0AAJ2P607"/>
<dbReference type="Proteomes" id="UP001275471">
    <property type="component" value="Unassembled WGS sequence"/>
</dbReference>
<feature type="region of interest" description="Disordered" evidence="2">
    <location>
        <begin position="124"/>
        <end position="157"/>
    </location>
</feature>
<dbReference type="RefSeq" id="WP_318053096.1">
    <property type="nucleotide sequence ID" value="NZ_JAWPFE010000029.1"/>
</dbReference>
<dbReference type="InterPro" id="IPR030942">
    <property type="entry name" value="Mycoplas_M_dom"/>
</dbReference>
<dbReference type="InterPro" id="IPR030941">
    <property type="entry name" value="Predic_Ig_block"/>
</dbReference>
<feature type="domain" description="IgG-blocking virulence" evidence="3">
    <location>
        <begin position="295"/>
        <end position="490"/>
    </location>
</feature>
<reference evidence="5 7" key="1">
    <citation type="submission" date="2023-10" db="EMBL/GenBank/DDBJ databases">
        <title>Genome sequences of Mycoplasma ovipneumoniae isolated from goats.</title>
        <authorList>
            <person name="Spergser J."/>
        </authorList>
    </citation>
    <scope>NUCLEOTIDE SEQUENCE</scope>
    <source>
        <strain evidence="6 7">1N</strain>
        <strain evidence="5">5N</strain>
    </source>
</reference>
<feature type="compositionally biased region" description="Polar residues" evidence="2">
    <location>
        <begin position="148"/>
        <end position="157"/>
    </location>
</feature>
<name>A0AAJ2P607_9BACT</name>
<sequence length="721" mass="80993">MKLYFSRRRKVVIIAMAIALLSLSLFSINQTLVNFDFLSNEVSYSTQAPSIISKNQPNDTAFNSPVANTVFVPPKVETPKEKIENPVKPQIVTPKIEKIEPLPEKVTPKPIKRIQTIESTTPIRTTPARQSPTRTISSRPTITTSRTVSQPQVQNRNNSRAVNFGDSAYQRALGLWRQQQDRKIAEVKRERDKYQAEVAEADRVISIIHEHYAKYAPVGEDGKPKVTLESYLEGYKYTRWVANNYLEREQNYLKVIEQRRQLEQPFTEQELQMIKDGYTPDPTTDGWEPKVNIVVNGIISDNKKRLNAVDSKWTRYDATQIGSLKYEGWNNTDVSSEISSLTNGKGFSNGSISLIKYTRAPGNTAGNLSEFKTLVLNADDDVAFKAFADIMKNAANKDNSIKAIVLKNVGAIHKTQNIKQILELLPPQMQKVSLFLDDHQAVNGLRGLEKFTKLSELELYTNSRTNESNWAINPNALKNVDFISFDYINKGDIKLVQPGEKIPGSIIFDTLRWDDGDDAAKVNEGLEIAFSSKINQRVFQGTFGGRGGYPLHLDFSSSKKIKTLKGIDFAKTERLFNEKLQNWEVEAESQKNPGHVNLLFQYLYFGASKVSDSGSTSSNYVYKVQASDFENSQFSTRLVNGPIQQPGIYIKDENGKTLSNIPLYITGSSFSGDALSQLSKFVDVARKSATFNKIYVENASLQSQLSSLGLPIETKKITTID</sequence>
<dbReference type="NCBIfam" id="TIGR04526">
    <property type="entry name" value="predic_Ig_block"/>
    <property type="match status" value="1"/>
</dbReference>
<organism evidence="5 8">
    <name type="scientific">Mesomycoplasma ovipneumoniae</name>
    <dbReference type="NCBI Taxonomy" id="29562"/>
    <lineage>
        <taxon>Bacteria</taxon>
        <taxon>Bacillati</taxon>
        <taxon>Mycoplasmatota</taxon>
        <taxon>Mycoplasmoidales</taxon>
        <taxon>Metamycoplasmataceae</taxon>
        <taxon>Mesomycoplasma</taxon>
    </lineage>
</organism>
<dbReference type="EMBL" id="JAWPFF010000027">
    <property type="protein sequence ID" value="MDW2908761.1"/>
    <property type="molecule type" value="Genomic_DNA"/>
</dbReference>
<dbReference type="Pfam" id="PF26360">
    <property type="entry name" value="MIB_M1"/>
    <property type="match status" value="1"/>
</dbReference>
<protein>
    <submittedName>
        <fullName evidence="5">Immunoglobulin-blocking virulence protein</fullName>
    </submittedName>
</protein>
<gene>
    <name evidence="6" type="ORF">R7V75_03430</name>
    <name evidence="5" type="ORF">R7W54_03520</name>
</gene>
<feature type="domain" description="Mycoplasma immunoglobulin binding protein M2" evidence="4">
    <location>
        <begin position="508"/>
        <end position="710"/>
    </location>
</feature>
<feature type="coiled-coil region" evidence="1">
    <location>
        <begin position="177"/>
        <end position="204"/>
    </location>
</feature>
<dbReference type="NCBIfam" id="TIGR04524">
    <property type="entry name" value="mycoplas_M_dom"/>
    <property type="match status" value="1"/>
</dbReference>
<dbReference type="EMBL" id="JAWPFE010000029">
    <property type="protein sequence ID" value="MDW2893025.1"/>
    <property type="molecule type" value="Genomic_DNA"/>
</dbReference>
<proteinExistence type="predicted"/>
<evidence type="ECO:0000313" key="6">
    <source>
        <dbReference type="EMBL" id="MDW2908761.1"/>
    </source>
</evidence>